<dbReference type="Gene3D" id="2.20.70.10">
    <property type="match status" value="1"/>
</dbReference>
<evidence type="ECO:0000256" key="4">
    <source>
        <dbReference type="ARBA" id="ARBA00022427"/>
    </source>
</evidence>
<dbReference type="InterPro" id="IPR051583">
    <property type="entry name" value="YAP1"/>
</dbReference>
<organism evidence="8 9">
    <name type="scientific">Danionella cerebrum</name>
    <dbReference type="NCBI Taxonomy" id="2873325"/>
    <lineage>
        <taxon>Eukaryota</taxon>
        <taxon>Metazoa</taxon>
        <taxon>Chordata</taxon>
        <taxon>Craniata</taxon>
        <taxon>Vertebrata</taxon>
        <taxon>Euteleostomi</taxon>
        <taxon>Actinopterygii</taxon>
        <taxon>Neopterygii</taxon>
        <taxon>Teleostei</taxon>
        <taxon>Ostariophysi</taxon>
        <taxon>Cypriniformes</taxon>
        <taxon>Danionidae</taxon>
        <taxon>Danioninae</taxon>
        <taxon>Danionella</taxon>
    </lineage>
</organism>
<dbReference type="PROSITE" id="PS50020">
    <property type="entry name" value="WW_DOMAIN_2"/>
    <property type="match status" value="1"/>
</dbReference>
<dbReference type="Proteomes" id="UP000316079">
    <property type="component" value="Unassembled WGS sequence"/>
</dbReference>
<dbReference type="AlphaFoldDB" id="A0A553RIB1"/>
<reference evidence="8 9" key="1">
    <citation type="journal article" date="2019" name="Sci. Data">
        <title>Hybrid genome assembly and annotation of Danionella translucida.</title>
        <authorList>
            <person name="Kadobianskyi M."/>
            <person name="Schulze L."/>
            <person name="Schuelke M."/>
            <person name="Judkewitz B."/>
        </authorList>
    </citation>
    <scope>NUCLEOTIDE SEQUENCE [LARGE SCALE GENOMIC DNA]</scope>
    <source>
        <strain evidence="8 9">Bolton</strain>
    </source>
</reference>
<comment type="caution">
    <text evidence="8">The sequence shown here is derived from an EMBL/GenBank/DDBJ whole genome shotgun (WGS) entry which is preliminary data.</text>
</comment>
<keyword evidence="4" id="KW-0965">Cell junction</keyword>
<dbReference type="GO" id="GO:0003713">
    <property type="term" value="F:transcription coactivator activity"/>
    <property type="evidence" value="ECO:0007669"/>
    <property type="project" value="TreeGrafter"/>
</dbReference>
<evidence type="ECO:0000256" key="5">
    <source>
        <dbReference type="ARBA" id="ARBA00022490"/>
    </source>
</evidence>
<dbReference type="Pfam" id="PF00397">
    <property type="entry name" value="WW"/>
    <property type="match status" value="1"/>
</dbReference>
<dbReference type="InterPro" id="IPR036020">
    <property type="entry name" value="WW_dom_sf"/>
</dbReference>
<evidence type="ECO:0000256" key="1">
    <source>
        <dbReference type="ARBA" id="ARBA00004123"/>
    </source>
</evidence>
<sequence length="249" mass="27539">MSNAWVGLVSQCCELAYLPSPPSSTISSSIALWKCMLFKRKVVDTTVWTEDPWLIKPTCVCASTSAVAETQEEISMLNILFQQQQEGEDQGDIKCNRTTVIRSTNRPSPVTLLKRPPDPGLLQPGLFSWCVCVWVGGGWLTGSHNDQTTTWQDPRKALLQMNQGAPASPVPVQQQNIMNPASGPLPDGWEQAITSEGEIYYINHKNKTTSWLDPRLDPRFGPAQAEQFSAAHRDGLEFLPGLLMLQLCA</sequence>
<evidence type="ECO:0000259" key="7">
    <source>
        <dbReference type="PROSITE" id="PS50020"/>
    </source>
</evidence>
<dbReference type="InterPro" id="IPR001202">
    <property type="entry name" value="WW_dom"/>
</dbReference>
<dbReference type="GO" id="GO:0035329">
    <property type="term" value="P:hippo signaling"/>
    <property type="evidence" value="ECO:0007669"/>
    <property type="project" value="TreeGrafter"/>
</dbReference>
<dbReference type="OrthoDB" id="2020426at2759"/>
<evidence type="ECO:0000256" key="3">
    <source>
        <dbReference type="ARBA" id="ARBA00004496"/>
    </source>
</evidence>
<evidence type="ECO:0000313" key="8">
    <source>
        <dbReference type="EMBL" id="TRZ01919.1"/>
    </source>
</evidence>
<dbReference type="GO" id="GO:0005634">
    <property type="term" value="C:nucleus"/>
    <property type="evidence" value="ECO:0007669"/>
    <property type="project" value="UniProtKB-SubCell"/>
</dbReference>
<dbReference type="PROSITE" id="PS01159">
    <property type="entry name" value="WW_DOMAIN_1"/>
    <property type="match status" value="1"/>
</dbReference>
<keyword evidence="6" id="KW-0539">Nucleus</keyword>
<keyword evidence="9" id="KW-1185">Reference proteome</keyword>
<dbReference type="PANTHER" id="PTHR17616">
    <property type="entry name" value="YES-ASSOCIATED PROTEIN YAP1 FAMILY MEMBER"/>
    <property type="match status" value="1"/>
</dbReference>
<dbReference type="GO" id="GO:0005737">
    <property type="term" value="C:cytoplasm"/>
    <property type="evidence" value="ECO:0007669"/>
    <property type="project" value="UniProtKB-SubCell"/>
</dbReference>
<keyword evidence="5" id="KW-0963">Cytoplasm</keyword>
<dbReference type="FunFam" id="2.20.70.10:FF:000019">
    <property type="entry name" value="Putative transcriptional coactivator YAP1"/>
    <property type="match status" value="1"/>
</dbReference>
<dbReference type="GO" id="GO:0005923">
    <property type="term" value="C:bicellular tight junction"/>
    <property type="evidence" value="ECO:0007669"/>
    <property type="project" value="UniProtKB-SubCell"/>
</dbReference>
<dbReference type="SMART" id="SM00456">
    <property type="entry name" value="WW"/>
    <property type="match status" value="1"/>
</dbReference>
<gene>
    <name evidence="8" type="ORF">DNTS_028608</name>
</gene>
<keyword evidence="4" id="KW-0796">Tight junction</keyword>
<evidence type="ECO:0000313" key="9">
    <source>
        <dbReference type="Proteomes" id="UP000316079"/>
    </source>
</evidence>
<feature type="domain" description="WW" evidence="7">
    <location>
        <begin position="183"/>
        <end position="216"/>
    </location>
</feature>
<accession>A0A553RIB1</accession>
<name>A0A553RIB1_9TELE</name>
<evidence type="ECO:0000256" key="2">
    <source>
        <dbReference type="ARBA" id="ARBA00004435"/>
    </source>
</evidence>
<proteinExistence type="predicted"/>
<dbReference type="GO" id="GO:0045944">
    <property type="term" value="P:positive regulation of transcription by RNA polymerase II"/>
    <property type="evidence" value="ECO:0007669"/>
    <property type="project" value="TreeGrafter"/>
</dbReference>
<dbReference type="CDD" id="cd00201">
    <property type="entry name" value="WW"/>
    <property type="match status" value="1"/>
</dbReference>
<protein>
    <recommendedName>
        <fullName evidence="7">WW domain-containing protein</fullName>
    </recommendedName>
</protein>
<dbReference type="STRING" id="623744.A0A553RIB1"/>
<dbReference type="EMBL" id="SRMA01024031">
    <property type="protein sequence ID" value="TRZ01919.1"/>
    <property type="molecule type" value="Genomic_DNA"/>
</dbReference>
<dbReference type="PANTHER" id="PTHR17616:SF9">
    <property type="entry name" value="TRANSCRIPTIONAL COACTIVATOR YAP1"/>
    <property type="match status" value="1"/>
</dbReference>
<comment type="subcellular location">
    <subcellularLocation>
        <location evidence="2">Cell junction</location>
        <location evidence="2">Tight junction</location>
    </subcellularLocation>
    <subcellularLocation>
        <location evidence="3">Cytoplasm</location>
    </subcellularLocation>
    <subcellularLocation>
        <location evidence="1">Nucleus</location>
    </subcellularLocation>
</comment>
<dbReference type="SUPFAM" id="SSF51045">
    <property type="entry name" value="WW domain"/>
    <property type="match status" value="1"/>
</dbReference>
<evidence type="ECO:0000256" key="6">
    <source>
        <dbReference type="ARBA" id="ARBA00023242"/>
    </source>
</evidence>